<accession>A0ACC0AHH6</accession>
<proteinExistence type="predicted"/>
<dbReference type="EMBL" id="CM044706">
    <property type="protein sequence ID" value="KAI5659462.1"/>
    <property type="molecule type" value="Genomic_DNA"/>
</dbReference>
<sequence>MKKFKSVICIGCCTPCARRCVELLKMNIRNIFGVSMLHYIEAKDRGDQGIVKKTRYPFQGQGIMKMKDQAIEDLENHQPFCRRLSQSHRKEKRALEAKLEALNKKKKGKGLIGAWVQDSSECEGEEKANLYLMVLENEVQSSPSNISNLVDDNDDDHHSLLIELYHELAKITKKKKELKNKIDNLSNDNSKLVCENKTLFQSLEVLKKEKDFSKFQFQRIILENKNVLKKFSLLRNTW</sequence>
<protein>
    <submittedName>
        <fullName evidence="1">Uncharacterized protein</fullName>
    </submittedName>
</protein>
<keyword evidence="2" id="KW-1185">Reference proteome</keyword>
<reference evidence="2" key="1">
    <citation type="journal article" date="2023" name="Nat. Plants">
        <title>Single-cell RNA sequencing provides a high-resolution roadmap for understanding the multicellular compartmentation of specialized metabolism.</title>
        <authorList>
            <person name="Sun S."/>
            <person name="Shen X."/>
            <person name="Li Y."/>
            <person name="Li Y."/>
            <person name="Wang S."/>
            <person name="Li R."/>
            <person name="Zhang H."/>
            <person name="Shen G."/>
            <person name="Guo B."/>
            <person name="Wei J."/>
            <person name="Xu J."/>
            <person name="St-Pierre B."/>
            <person name="Chen S."/>
            <person name="Sun C."/>
        </authorList>
    </citation>
    <scope>NUCLEOTIDE SEQUENCE [LARGE SCALE GENOMIC DNA]</scope>
</reference>
<evidence type="ECO:0000313" key="1">
    <source>
        <dbReference type="EMBL" id="KAI5659462.1"/>
    </source>
</evidence>
<evidence type="ECO:0000313" key="2">
    <source>
        <dbReference type="Proteomes" id="UP001060085"/>
    </source>
</evidence>
<organism evidence="1 2">
    <name type="scientific">Catharanthus roseus</name>
    <name type="common">Madagascar periwinkle</name>
    <name type="synonym">Vinca rosea</name>
    <dbReference type="NCBI Taxonomy" id="4058"/>
    <lineage>
        <taxon>Eukaryota</taxon>
        <taxon>Viridiplantae</taxon>
        <taxon>Streptophyta</taxon>
        <taxon>Embryophyta</taxon>
        <taxon>Tracheophyta</taxon>
        <taxon>Spermatophyta</taxon>
        <taxon>Magnoliopsida</taxon>
        <taxon>eudicotyledons</taxon>
        <taxon>Gunneridae</taxon>
        <taxon>Pentapetalae</taxon>
        <taxon>asterids</taxon>
        <taxon>lamiids</taxon>
        <taxon>Gentianales</taxon>
        <taxon>Apocynaceae</taxon>
        <taxon>Rauvolfioideae</taxon>
        <taxon>Vinceae</taxon>
        <taxon>Catharanthinae</taxon>
        <taxon>Catharanthus</taxon>
    </lineage>
</organism>
<gene>
    <name evidence="1" type="ORF">M9H77_28255</name>
</gene>
<comment type="caution">
    <text evidence="1">The sequence shown here is derived from an EMBL/GenBank/DDBJ whole genome shotgun (WGS) entry which is preliminary data.</text>
</comment>
<name>A0ACC0AHH6_CATRO</name>
<dbReference type="Proteomes" id="UP001060085">
    <property type="component" value="Linkage Group LG06"/>
</dbReference>